<feature type="domain" description="F-box" evidence="1">
    <location>
        <begin position="6"/>
        <end position="65"/>
    </location>
</feature>
<dbReference type="Proteomes" id="UP000663888">
    <property type="component" value="Unassembled WGS sequence"/>
</dbReference>
<evidence type="ECO:0000313" key="3">
    <source>
        <dbReference type="Proteomes" id="UP000663888"/>
    </source>
</evidence>
<evidence type="ECO:0000313" key="2">
    <source>
        <dbReference type="EMBL" id="CAE6502763.1"/>
    </source>
</evidence>
<sequence>MNMRVMNDLPPEVLSRIFVLGEGMQRGSRAIRLPYVGFQDLVVQVCRRWREVAISTPELWTYIFISSPPPHLCAERYISRSGTLPLHIDLEMRTSFIKPIHPFHESEQAERALEALEFIEKSGGKRDRWRSLIIFSKALFAITSIYSFFTRRPTPALQFVSIKWKAHDDIETDQEELGVQEFGLSETTLAHGPERPQLRHVELNGLAKNFMCNDHSVLVSNLTRFTFIAPGTTLLSLPSYQQFSAVLAASPQLEHLSVDMQAAHYGFMNIESSPADIGSFQVRLPLLRSFSLYTGHLHRWGLNLLQIVDAPGVQCLDINTEHNLFAPDAIGLHQYLAKGRVNGVLQRHVPLDNNDTSGSGPIFPQLKHLSVQQMTRNVSPIFVAFPMVTHITFGGLGALTLCHHPEYLPNASHFTYIDGAIAGFSAVLELATRRVEHRAISTLVWCTGFPEDLRVRLGIEGDGIPSLGSEQHYRSPPGLQVDHLIIRKITHAPPYRGDSDDEVLAALDDEDNDPGFDIDEFVVALTLGQGFLPSYNTHVVKEWYR</sequence>
<dbReference type="EMBL" id="CAJMWX010001706">
    <property type="protein sequence ID" value="CAE6502763.1"/>
    <property type="molecule type" value="Genomic_DNA"/>
</dbReference>
<dbReference type="InterPro" id="IPR001810">
    <property type="entry name" value="F-box_dom"/>
</dbReference>
<protein>
    <recommendedName>
        <fullName evidence="1">F-box domain-containing protein</fullName>
    </recommendedName>
</protein>
<reference evidence="2" key="1">
    <citation type="submission" date="2021-01" db="EMBL/GenBank/DDBJ databases">
        <authorList>
            <person name="Kaushik A."/>
        </authorList>
    </citation>
    <scope>NUCLEOTIDE SEQUENCE</scope>
    <source>
        <strain evidence="2">AG4-R118</strain>
    </source>
</reference>
<dbReference type="Pfam" id="PF12937">
    <property type="entry name" value="F-box-like"/>
    <property type="match status" value="1"/>
</dbReference>
<organism evidence="2 3">
    <name type="scientific">Rhizoctonia solani</name>
    <dbReference type="NCBI Taxonomy" id="456999"/>
    <lineage>
        <taxon>Eukaryota</taxon>
        <taxon>Fungi</taxon>
        <taxon>Dikarya</taxon>
        <taxon>Basidiomycota</taxon>
        <taxon>Agaricomycotina</taxon>
        <taxon>Agaricomycetes</taxon>
        <taxon>Cantharellales</taxon>
        <taxon>Ceratobasidiaceae</taxon>
        <taxon>Rhizoctonia</taxon>
    </lineage>
</organism>
<accession>A0A8H3HDB0</accession>
<dbReference type="SUPFAM" id="SSF81383">
    <property type="entry name" value="F-box domain"/>
    <property type="match status" value="1"/>
</dbReference>
<name>A0A8H3HDB0_9AGAM</name>
<dbReference type="InterPro" id="IPR036047">
    <property type="entry name" value="F-box-like_dom_sf"/>
</dbReference>
<proteinExistence type="predicted"/>
<comment type="caution">
    <text evidence="2">The sequence shown here is derived from an EMBL/GenBank/DDBJ whole genome shotgun (WGS) entry which is preliminary data.</text>
</comment>
<evidence type="ECO:0000259" key="1">
    <source>
        <dbReference type="Pfam" id="PF12937"/>
    </source>
</evidence>
<gene>
    <name evidence="2" type="ORF">RDB_LOCUS155698</name>
</gene>
<dbReference type="Gene3D" id="1.20.1280.50">
    <property type="match status" value="1"/>
</dbReference>
<dbReference type="AlphaFoldDB" id="A0A8H3HDB0"/>